<dbReference type="Pfam" id="PF01138">
    <property type="entry name" value="RNase_PH"/>
    <property type="match status" value="1"/>
</dbReference>
<dbReference type="InterPro" id="IPR015847">
    <property type="entry name" value="ExoRNase_PH_dom2"/>
</dbReference>
<comment type="catalytic activity">
    <reaction evidence="6">
        <text>tRNA(n+1) + phosphate = tRNA(n) + a ribonucleoside 5'-diphosphate</text>
        <dbReference type="Rhea" id="RHEA:10628"/>
        <dbReference type="Rhea" id="RHEA-COMP:17343"/>
        <dbReference type="Rhea" id="RHEA-COMP:17344"/>
        <dbReference type="ChEBI" id="CHEBI:43474"/>
        <dbReference type="ChEBI" id="CHEBI:57930"/>
        <dbReference type="ChEBI" id="CHEBI:173114"/>
        <dbReference type="EC" id="2.7.7.56"/>
    </reaction>
</comment>
<dbReference type="PANTHER" id="PTHR11953:SF0">
    <property type="entry name" value="EXOSOME COMPLEX COMPONENT RRP41"/>
    <property type="match status" value="1"/>
</dbReference>
<sequence>MQRPSGRAPNQLRDITITRHFTCHAEGSVLVSFGNTRVICTASVNEGVPRFLRGSGSGWVTAEYGMLPRSTGSRMDREAARGKQGGRTVEIQRLIGRSLRAAVDLKRLGEHTITIDCDVIQADGGTRTASITGACVALVDALNYLQRKKLIVTDPLKQMIASVSVGVYRGVPVLDLDYPEDAAADTDMNVIMGEDGGFIEVQGTAEGAPFARDELNVMLDLAAGGVSELVAAQRAALAEG</sequence>
<evidence type="ECO:0000256" key="2">
    <source>
        <dbReference type="ARBA" id="ARBA00022552"/>
    </source>
</evidence>
<comment type="subunit">
    <text evidence="6">Homohexameric ring arranged as a trimer of dimers.</text>
</comment>
<reference evidence="9 10" key="1">
    <citation type="submission" date="2019-08" db="EMBL/GenBank/DDBJ databases">
        <title>Parahaliea maris sp. nov., isolated from the surface seawater.</title>
        <authorList>
            <person name="Liu Y."/>
        </authorList>
    </citation>
    <scope>NUCLEOTIDE SEQUENCE [LARGE SCALE GENOMIC DNA]</scope>
    <source>
        <strain evidence="9 10">S2-26</strain>
    </source>
</reference>
<dbReference type="InterPro" id="IPR036345">
    <property type="entry name" value="ExoRNase_PH_dom2_sf"/>
</dbReference>
<keyword evidence="5" id="KW-0694">RNA-binding</keyword>
<organism evidence="9 10">
    <name type="scientific">Parahaliea aestuarii</name>
    <dbReference type="NCBI Taxonomy" id="1852021"/>
    <lineage>
        <taxon>Bacteria</taxon>
        <taxon>Pseudomonadati</taxon>
        <taxon>Pseudomonadota</taxon>
        <taxon>Gammaproteobacteria</taxon>
        <taxon>Cellvibrionales</taxon>
        <taxon>Halieaceae</taxon>
        <taxon>Parahaliea</taxon>
    </lineage>
</organism>
<feature type="binding site" evidence="6">
    <location>
        <position position="87"/>
    </location>
    <ligand>
        <name>phosphate</name>
        <dbReference type="ChEBI" id="CHEBI:43474"/>
        <note>substrate</note>
    </ligand>
</feature>
<keyword evidence="2 6" id="KW-0698">rRNA processing</keyword>
<dbReference type="Pfam" id="PF03725">
    <property type="entry name" value="RNase_PH_C"/>
    <property type="match status" value="1"/>
</dbReference>
<dbReference type="PANTHER" id="PTHR11953">
    <property type="entry name" value="EXOSOME COMPLEX COMPONENT"/>
    <property type="match status" value="1"/>
</dbReference>
<comment type="function">
    <text evidence="6">Phosphorolytic 3'-5' exoribonuclease that plays an important role in tRNA 3'-end maturation. Removes nucleotide residues following the 3'-CCA terminus of tRNAs; can also add nucleotides to the ends of RNA molecules by using nucleoside diphosphates as substrates, but this may not be physiologically important. Probably plays a role in initiation of 16S rRNA degradation (leading to ribosome degradation) during starvation.</text>
</comment>
<evidence type="ECO:0000256" key="3">
    <source>
        <dbReference type="ARBA" id="ARBA00022555"/>
    </source>
</evidence>
<dbReference type="CDD" id="cd11362">
    <property type="entry name" value="RNase_PH_bact"/>
    <property type="match status" value="1"/>
</dbReference>
<feature type="domain" description="Exoribonuclease phosphorolytic" evidence="7">
    <location>
        <begin position="11"/>
        <end position="141"/>
    </location>
</feature>
<keyword evidence="3 6" id="KW-0820">tRNA-binding</keyword>
<dbReference type="InterPro" id="IPR050080">
    <property type="entry name" value="RNase_PH"/>
</dbReference>
<feature type="domain" description="Exoribonuclease phosphorolytic" evidence="8">
    <location>
        <begin position="159"/>
        <end position="223"/>
    </location>
</feature>
<dbReference type="InterPro" id="IPR020568">
    <property type="entry name" value="Ribosomal_Su5_D2-typ_SF"/>
</dbReference>
<evidence type="ECO:0000256" key="1">
    <source>
        <dbReference type="ARBA" id="ARBA00006678"/>
    </source>
</evidence>
<dbReference type="InterPro" id="IPR018336">
    <property type="entry name" value="RNase_PH_CS"/>
</dbReference>
<dbReference type="GO" id="GO:0000049">
    <property type="term" value="F:tRNA binding"/>
    <property type="evidence" value="ECO:0007669"/>
    <property type="project" value="UniProtKB-UniRule"/>
</dbReference>
<dbReference type="InterPro" id="IPR001247">
    <property type="entry name" value="ExoRNase_PH_dom1"/>
</dbReference>
<protein>
    <recommendedName>
        <fullName evidence="6">Ribonuclease PH</fullName>
        <shortName evidence="6">RNase PH</shortName>
        <ecNumber evidence="6">2.7.7.56</ecNumber>
    </recommendedName>
    <alternativeName>
        <fullName evidence="6">tRNA nucleotidyltransferase</fullName>
    </alternativeName>
</protein>
<gene>
    <name evidence="6" type="primary">rph</name>
    <name evidence="9" type="ORF">FVW59_08330</name>
</gene>
<proteinExistence type="inferred from homology"/>
<dbReference type="AlphaFoldDB" id="A0A5C8ZV99"/>
<dbReference type="EMBL" id="VRYZ01000003">
    <property type="protein sequence ID" value="TXS92418.1"/>
    <property type="molecule type" value="Genomic_DNA"/>
</dbReference>
<name>A0A5C8ZV99_9GAMM</name>
<dbReference type="OrthoDB" id="9802265at2"/>
<dbReference type="HAMAP" id="MF_00564">
    <property type="entry name" value="RNase_PH"/>
    <property type="match status" value="1"/>
</dbReference>
<dbReference type="RefSeq" id="WP_148063791.1">
    <property type="nucleotide sequence ID" value="NZ_VRYZ01000003.1"/>
</dbReference>
<evidence type="ECO:0000259" key="7">
    <source>
        <dbReference type="Pfam" id="PF01138"/>
    </source>
</evidence>
<comment type="similarity">
    <text evidence="1 6">Belongs to the RNase PH family.</text>
</comment>
<dbReference type="EC" id="2.7.7.56" evidence="6"/>
<keyword evidence="10" id="KW-1185">Reference proteome</keyword>
<dbReference type="GO" id="GO:0009022">
    <property type="term" value="F:tRNA nucleotidyltransferase activity"/>
    <property type="evidence" value="ECO:0007669"/>
    <property type="project" value="UniProtKB-UniRule"/>
</dbReference>
<dbReference type="InterPro" id="IPR002381">
    <property type="entry name" value="RNase_PH_bac-type"/>
</dbReference>
<dbReference type="PROSITE" id="PS01277">
    <property type="entry name" value="RIBONUCLEASE_PH"/>
    <property type="match status" value="1"/>
</dbReference>
<dbReference type="NCBIfam" id="TIGR01966">
    <property type="entry name" value="RNasePH"/>
    <property type="match status" value="1"/>
</dbReference>
<dbReference type="SUPFAM" id="SSF54211">
    <property type="entry name" value="Ribosomal protein S5 domain 2-like"/>
    <property type="match status" value="1"/>
</dbReference>
<dbReference type="InterPro" id="IPR027408">
    <property type="entry name" value="PNPase/RNase_PH_dom_sf"/>
</dbReference>
<dbReference type="Gene3D" id="3.30.230.70">
    <property type="entry name" value="GHMP Kinase, N-terminal domain"/>
    <property type="match status" value="1"/>
</dbReference>
<keyword evidence="4 6" id="KW-0819">tRNA processing</keyword>
<evidence type="ECO:0000313" key="9">
    <source>
        <dbReference type="EMBL" id="TXS92418.1"/>
    </source>
</evidence>
<dbReference type="GO" id="GO:0008033">
    <property type="term" value="P:tRNA processing"/>
    <property type="evidence" value="ECO:0007669"/>
    <property type="project" value="UniProtKB-UniRule"/>
</dbReference>
<dbReference type="SUPFAM" id="SSF55666">
    <property type="entry name" value="Ribonuclease PH domain 2-like"/>
    <property type="match status" value="1"/>
</dbReference>
<dbReference type="GO" id="GO:0016075">
    <property type="term" value="P:rRNA catabolic process"/>
    <property type="evidence" value="ECO:0007669"/>
    <property type="project" value="UniProtKB-UniRule"/>
</dbReference>
<evidence type="ECO:0000259" key="8">
    <source>
        <dbReference type="Pfam" id="PF03725"/>
    </source>
</evidence>
<feature type="binding site" evidence="6">
    <location>
        <begin position="125"/>
        <end position="127"/>
    </location>
    <ligand>
        <name>phosphate</name>
        <dbReference type="ChEBI" id="CHEBI:43474"/>
        <note>substrate</note>
    </ligand>
</feature>
<dbReference type="FunFam" id="3.30.230.70:FF:000003">
    <property type="entry name" value="Ribonuclease PH"/>
    <property type="match status" value="1"/>
</dbReference>
<evidence type="ECO:0000256" key="5">
    <source>
        <dbReference type="ARBA" id="ARBA00022884"/>
    </source>
</evidence>
<dbReference type="Proteomes" id="UP000321933">
    <property type="component" value="Unassembled WGS sequence"/>
</dbReference>
<keyword evidence="6 9" id="KW-0548">Nucleotidyltransferase</keyword>
<evidence type="ECO:0000256" key="6">
    <source>
        <dbReference type="HAMAP-Rule" id="MF_00564"/>
    </source>
</evidence>
<evidence type="ECO:0000256" key="4">
    <source>
        <dbReference type="ARBA" id="ARBA00022694"/>
    </source>
</evidence>
<dbReference type="GO" id="GO:0031125">
    <property type="term" value="P:rRNA 3'-end processing"/>
    <property type="evidence" value="ECO:0007669"/>
    <property type="project" value="UniProtKB-ARBA"/>
</dbReference>
<keyword evidence="6 9" id="KW-0808">Transferase</keyword>
<accession>A0A5C8ZV99</accession>
<comment type="caution">
    <text evidence="9">The sequence shown here is derived from an EMBL/GenBank/DDBJ whole genome shotgun (WGS) entry which is preliminary data.</text>
</comment>
<dbReference type="GO" id="GO:0000175">
    <property type="term" value="F:3'-5'-RNA exonuclease activity"/>
    <property type="evidence" value="ECO:0007669"/>
    <property type="project" value="UniProtKB-UniRule"/>
</dbReference>
<evidence type="ECO:0000313" key="10">
    <source>
        <dbReference type="Proteomes" id="UP000321933"/>
    </source>
</evidence>